<evidence type="ECO:0000256" key="1">
    <source>
        <dbReference type="ARBA" id="ARBA00004123"/>
    </source>
</evidence>
<reference evidence="15" key="1">
    <citation type="submission" date="2025-08" db="UniProtKB">
        <authorList>
            <consortium name="RefSeq"/>
        </authorList>
    </citation>
    <scope>IDENTIFICATION</scope>
    <source>
        <tissue evidence="15">Gonads</tissue>
    </source>
</reference>
<dbReference type="InterPro" id="IPR005636">
    <property type="entry name" value="DTW"/>
</dbReference>
<evidence type="ECO:0000256" key="7">
    <source>
        <dbReference type="ARBA" id="ARBA00037050"/>
    </source>
</evidence>
<evidence type="ECO:0000256" key="3">
    <source>
        <dbReference type="ARBA" id="ARBA00022679"/>
    </source>
</evidence>
<accession>A0A1S3H045</accession>
<evidence type="ECO:0000313" key="15">
    <source>
        <dbReference type="RefSeq" id="XP_013378851.1"/>
    </source>
</evidence>
<feature type="domain" description="DTW" evidence="13">
    <location>
        <begin position="33"/>
        <end position="457"/>
    </location>
</feature>
<evidence type="ECO:0000259" key="13">
    <source>
        <dbReference type="SMART" id="SM01144"/>
    </source>
</evidence>
<dbReference type="EC" id="2.5.1.25" evidence="2"/>
<keyword evidence="14" id="KW-1185">Reference proteome</keyword>
<sequence length="470" mass="53427">MEENPYPYLKISDFSCLESVDTRSLCPKCNKSRKYYCYTCFCPVEGLQESVPKVKLPLKIDIIKHRSEIDGKSTSAHAATLAPDQVSVYTYPCIPDFPDKSRVVLVFPGEDSVTLEQLAKKCRVLRKQQVASLPGFSVTDAEKRNKGDMKSENSEISKDQVKGQDSCDVGQNEGPKVKGHQEQTVSELEAVNEHNESSTEKDISESCKFRDDDGEPPVKQRRISSDEITSNDKSMQHNTEQSVSQQTQCVESQLPQSDQPDLAEASENNGTPQAMTHPTESSDSQLTHSNLAQTRSDEKIDSSDQCQADQSLKSQSEPHKTVGNKNTAVKDLSQPTQSEESHLTQADPATPTVEERNIYEAPFDRVVFIDCTWNQTKSIFCDERLKGLRCIELKKHRTKFWRHQRNKPDTYLATVEAIYYFLREYHDLFVDAEYNGQYDNMLFFFAFMYQKIKNLFDGGKNLKAYQKPNN</sequence>
<keyword evidence="6" id="KW-0539">Nucleus</keyword>
<comment type="similarity">
    <text evidence="8">Belongs to the TDD superfamily. DTWD1 family.</text>
</comment>
<dbReference type="OrthoDB" id="3173at2759"/>
<feature type="compositionally biased region" description="Polar residues" evidence="12">
    <location>
        <begin position="303"/>
        <end position="315"/>
    </location>
</feature>
<feature type="compositionally biased region" description="Polar residues" evidence="12">
    <location>
        <begin position="226"/>
        <end position="259"/>
    </location>
</feature>
<evidence type="ECO:0000256" key="10">
    <source>
        <dbReference type="ARBA" id="ARBA00042508"/>
    </source>
</evidence>
<dbReference type="Pfam" id="PF03942">
    <property type="entry name" value="DTW"/>
    <property type="match status" value="2"/>
</dbReference>
<evidence type="ECO:0000313" key="14">
    <source>
        <dbReference type="Proteomes" id="UP000085678"/>
    </source>
</evidence>
<dbReference type="PANTHER" id="PTHR15627:SF8">
    <property type="entry name" value="TRNA-URIDINE AMINOCARBOXYPROPYLTRANSFERASE 1"/>
    <property type="match status" value="1"/>
</dbReference>
<dbReference type="PANTHER" id="PTHR15627">
    <property type="entry name" value="NATURAL KILLER CELL-SPECIFIC ANTIGEN KLIP1"/>
    <property type="match status" value="1"/>
</dbReference>
<proteinExistence type="inferred from homology"/>
<comment type="function">
    <text evidence="7">Catalyzes the formation of 3-(3-amino-3-carboxypropyl)uridine (acp3U) at position 20 in the D-loop of several cytoplasmic tRNAs (acp3U(20)).</text>
</comment>
<dbReference type="SMART" id="SM01144">
    <property type="entry name" value="DTW"/>
    <property type="match status" value="1"/>
</dbReference>
<dbReference type="GO" id="GO:0006400">
    <property type="term" value="P:tRNA modification"/>
    <property type="evidence" value="ECO:0007669"/>
    <property type="project" value="TreeGrafter"/>
</dbReference>
<feature type="compositionally biased region" description="Basic and acidic residues" evidence="12">
    <location>
        <begin position="140"/>
        <end position="162"/>
    </location>
</feature>
<dbReference type="AlphaFoldDB" id="A0A1S3H045"/>
<dbReference type="RefSeq" id="XP_013378851.1">
    <property type="nucleotide sequence ID" value="XM_013523397.1"/>
</dbReference>
<feature type="compositionally biased region" description="Basic and acidic residues" evidence="12">
    <location>
        <begin position="191"/>
        <end position="211"/>
    </location>
</feature>
<keyword evidence="3" id="KW-0808">Transferase</keyword>
<feature type="compositionally biased region" description="Polar residues" evidence="12">
    <location>
        <begin position="323"/>
        <end position="338"/>
    </location>
</feature>
<evidence type="ECO:0000256" key="4">
    <source>
        <dbReference type="ARBA" id="ARBA00022691"/>
    </source>
</evidence>
<dbReference type="GeneID" id="106150528"/>
<dbReference type="FunCoup" id="A0A1S3H045">
    <property type="interactions" value="1620"/>
</dbReference>
<dbReference type="STRING" id="7574.A0A1S3H045"/>
<evidence type="ECO:0000256" key="5">
    <source>
        <dbReference type="ARBA" id="ARBA00022694"/>
    </source>
</evidence>
<evidence type="ECO:0000256" key="9">
    <source>
        <dbReference type="ARBA" id="ARBA00039242"/>
    </source>
</evidence>
<dbReference type="GO" id="GO:0005634">
    <property type="term" value="C:nucleus"/>
    <property type="evidence" value="ECO:0007669"/>
    <property type="project" value="UniProtKB-SubCell"/>
</dbReference>
<dbReference type="KEGG" id="lak:106150528"/>
<evidence type="ECO:0000256" key="11">
    <source>
        <dbReference type="ARBA" id="ARBA00048718"/>
    </source>
</evidence>
<evidence type="ECO:0000256" key="2">
    <source>
        <dbReference type="ARBA" id="ARBA00012386"/>
    </source>
</evidence>
<evidence type="ECO:0000256" key="12">
    <source>
        <dbReference type="SAM" id="MobiDB-lite"/>
    </source>
</evidence>
<dbReference type="GO" id="GO:0016432">
    <property type="term" value="F:tRNA-uridine aminocarboxypropyltransferase activity"/>
    <property type="evidence" value="ECO:0007669"/>
    <property type="project" value="UniProtKB-EC"/>
</dbReference>
<feature type="compositionally biased region" description="Polar residues" evidence="12">
    <location>
        <begin position="266"/>
        <end position="294"/>
    </location>
</feature>
<dbReference type="InParanoid" id="A0A1S3H045"/>
<dbReference type="InterPro" id="IPR051521">
    <property type="entry name" value="tRNA_Mod/Golgi_Maint"/>
</dbReference>
<protein>
    <recommendedName>
        <fullName evidence="9">tRNA-uridine aminocarboxypropyltransferase 1</fullName>
        <ecNumber evidence="2">2.5.1.25</ecNumber>
    </recommendedName>
    <alternativeName>
        <fullName evidence="10">DTW domain-containing protein 1</fullName>
    </alternativeName>
</protein>
<keyword evidence="4" id="KW-0949">S-adenosyl-L-methionine</keyword>
<evidence type="ECO:0000256" key="6">
    <source>
        <dbReference type="ARBA" id="ARBA00023242"/>
    </source>
</evidence>
<comment type="catalytic activity">
    <reaction evidence="11">
        <text>a uridine in tRNA + S-adenosyl-L-methionine = a 3-[(3S)-3-amino-3-carboxypropyl]uridine in tRNA + S-methyl-5'-thioadenosine + H(+)</text>
        <dbReference type="Rhea" id="RHEA:62432"/>
        <dbReference type="Rhea" id="RHEA-COMP:13339"/>
        <dbReference type="Rhea" id="RHEA-COMP:16092"/>
        <dbReference type="ChEBI" id="CHEBI:15378"/>
        <dbReference type="ChEBI" id="CHEBI:17509"/>
        <dbReference type="ChEBI" id="CHEBI:59789"/>
        <dbReference type="ChEBI" id="CHEBI:65315"/>
        <dbReference type="ChEBI" id="CHEBI:82930"/>
        <dbReference type="EC" id="2.5.1.25"/>
    </reaction>
</comment>
<organism evidence="14 15">
    <name type="scientific">Lingula anatina</name>
    <name type="common">Brachiopod</name>
    <name type="synonym">Lingula unguis</name>
    <dbReference type="NCBI Taxonomy" id="7574"/>
    <lineage>
        <taxon>Eukaryota</taxon>
        <taxon>Metazoa</taxon>
        <taxon>Spiralia</taxon>
        <taxon>Lophotrochozoa</taxon>
        <taxon>Brachiopoda</taxon>
        <taxon>Linguliformea</taxon>
        <taxon>Lingulata</taxon>
        <taxon>Lingulida</taxon>
        <taxon>Linguloidea</taxon>
        <taxon>Lingulidae</taxon>
        <taxon>Lingula</taxon>
    </lineage>
</organism>
<gene>
    <name evidence="15" type="primary">LOC106150528</name>
</gene>
<dbReference type="Proteomes" id="UP000085678">
    <property type="component" value="Unplaced"/>
</dbReference>
<comment type="subcellular location">
    <subcellularLocation>
        <location evidence="1">Nucleus</location>
    </subcellularLocation>
</comment>
<evidence type="ECO:0000256" key="8">
    <source>
        <dbReference type="ARBA" id="ARBA00038290"/>
    </source>
</evidence>
<feature type="region of interest" description="Disordered" evidence="12">
    <location>
        <begin position="138"/>
        <end position="352"/>
    </location>
</feature>
<keyword evidence="5" id="KW-0819">tRNA processing</keyword>
<name>A0A1S3H045_LINAN</name>